<evidence type="ECO:0000313" key="2">
    <source>
        <dbReference type="EMBL" id="KAK5042921.1"/>
    </source>
</evidence>
<sequence length="440" mass="50165">MAEFPINLKHSGVYHVPEITHCAIEKVASLLQQNHEEFHVYWNFKGYHNHQVHYLLTAFALGADPSELQTAFDINTGYQRPRLPLDEELIEKLSDRRYFKSLLGYDAWFNDYTTFFKRKFELEGWQNVVNEYLFSGSDIADELLVRLFSGVLHPLIHFGFGIEFQQPAIIAEGLAQAVCHSAFFKPFLLASERLAQTQRKEDSSSLVDLLSEIRQDADLYDEAYWDGGDSLNEKIVADAPEKLCAIAAKWRVSVEEIEVKTAEIVNATAWMTGAAQRLGKTIKLDFFFIHSVNASIFLTAFNKQSWLSAENKARLLEWKGRIDLLNYASRLAPELHPEEITKYTPLQKLLTWPLLIEKTNRLTHDDGHIAKLIRTLAHGQGICQAYEACPETAAKFPLKSQGWIQIANMAIDTTTETRTPDRWVRGAGGAKNWEKFADRG</sequence>
<keyword evidence="1" id="KW-0560">Oxidoreductase</keyword>
<comment type="caution">
    <text evidence="2">The sequence shown here is derived from an EMBL/GenBank/DDBJ whole genome shotgun (WGS) entry which is preliminary data.</text>
</comment>
<dbReference type="Pfam" id="PF14027">
    <property type="entry name" value="Questin_oxidase"/>
    <property type="match status" value="1"/>
</dbReference>
<evidence type="ECO:0000256" key="1">
    <source>
        <dbReference type="ARBA" id="ARBA00023002"/>
    </source>
</evidence>
<dbReference type="EMBL" id="JAVRRD010000068">
    <property type="protein sequence ID" value="KAK5042921.1"/>
    <property type="molecule type" value="Genomic_DNA"/>
</dbReference>
<name>A0AAV9MUA8_9EURO</name>
<accession>A0AAV9MUA8</accession>
<dbReference type="PANTHER" id="PTHR35870:SF7">
    <property type="entry name" value="BAEYER-VILLIGER OXIDASE MDPL"/>
    <property type="match status" value="1"/>
</dbReference>
<organism evidence="2 3">
    <name type="scientific">Exophiala bonariae</name>
    <dbReference type="NCBI Taxonomy" id="1690606"/>
    <lineage>
        <taxon>Eukaryota</taxon>
        <taxon>Fungi</taxon>
        <taxon>Dikarya</taxon>
        <taxon>Ascomycota</taxon>
        <taxon>Pezizomycotina</taxon>
        <taxon>Eurotiomycetes</taxon>
        <taxon>Chaetothyriomycetidae</taxon>
        <taxon>Chaetothyriales</taxon>
        <taxon>Herpotrichiellaceae</taxon>
        <taxon>Exophiala</taxon>
    </lineage>
</organism>
<proteinExistence type="predicted"/>
<dbReference type="InterPro" id="IPR025337">
    <property type="entry name" value="Questin_oxidase-like"/>
</dbReference>
<gene>
    <name evidence="2" type="ORF">LTR84_012010</name>
</gene>
<dbReference type="AlphaFoldDB" id="A0AAV9MUA8"/>
<dbReference type="Proteomes" id="UP001358417">
    <property type="component" value="Unassembled WGS sequence"/>
</dbReference>
<dbReference type="PANTHER" id="PTHR35870">
    <property type="entry name" value="PROTEIN, PUTATIVE (AFU_ORTHOLOGUE AFUA_5G03330)-RELATED"/>
    <property type="match status" value="1"/>
</dbReference>
<evidence type="ECO:0008006" key="4">
    <source>
        <dbReference type="Google" id="ProtNLM"/>
    </source>
</evidence>
<keyword evidence="3" id="KW-1185">Reference proteome</keyword>
<reference evidence="2 3" key="1">
    <citation type="submission" date="2023-08" db="EMBL/GenBank/DDBJ databases">
        <title>Black Yeasts Isolated from many extreme environments.</title>
        <authorList>
            <person name="Coleine C."/>
            <person name="Stajich J.E."/>
            <person name="Selbmann L."/>
        </authorList>
    </citation>
    <scope>NUCLEOTIDE SEQUENCE [LARGE SCALE GENOMIC DNA]</scope>
    <source>
        <strain evidence="2 3">CCFEE 5792</strain>
    </source>
</reference>
<evidence type="ECO:0000313" key="3">
    <source>
        <dbReference type="Proteomes" id="UP001358417"/>
    </source>
</evidence>
<dbReference type="GeneID" id="89980158"/>
<protein>
    <recommendedName>
        <fullName evidence="4">HypA protein</fullName>
    </recommendedName>
</protein>
<dbReference type="GO" id="GO:0016491">
    <property type="term" value="F:oxidoreductase activity"/>
    <property type="evidence" value="ECO:0007669"/>
    <property type="project" value="UniProtKB-KW"/>
</dbReference>
<dbReference type="RefSeq" id="XP_064699812.1">
    <property type="nucleotide sequence ID" value="XM_064855536.1"/>
</dbReference>